<evidence type="ECO:0000256" key="1">
    <source>
        <dbReference type="SAM" id="MobiDB-lite"/>
    </source>
</evidence>
<dbReference type="EMBL" id="UFQT01000045">
    <property type="protein sequence ID" value="SSX18812.1"/>
    <property type="molecule type" value="Genomic_DNA"/>
</dbReference>
<evidence type="ECO:0000313" key="2">
    <source>
        <dbReference type="EMBL" id="SSX18812.1"/>
    </source>
</evidence>
<sequence>MVSIMDVEPSNEICDNCPMLSQQRPIDIEIQSADIQVIPLKVTEKNVLKKNMKLELASPASLEQIEIRLKNDNSTSSDNENCSANAEKNDSESGQVSSDEDENAKNNNAEFRSPMSPRSPSAQGRYGSRMIPHQNSLTSAVDVVDDRKALRDALYQGIFHRHRRTIFAMGSFLRMLKSKNSQYNSIRSSSEGEGEEDKSV</sequence>
<feature type="region of interest" description="Disordered" evidence="1">
    <location>
        <begin position="71"/>
        <end position="129"/>
    </location>
</feature>
<gene>
    <name evidence="2" type="primary">CSON010952</name>
</gene>
<dbReference type="VEuPathDB" id="VectorBase:CSON010952"/>
<name>A0A336LL98_CULSO</name>
<protein>
    <submittedName>
        <fullName evidence="2">CSON010952 protein</fullName>
    </submittedName>
</protein>
<proteinExistence type="predicted"/>
<organism evidence="2">
    <name type="scientific">Culicoides sonorensis</name>
    <name type="common">Biting midge</name>
    <dbReference type="NCBI Taxonomy" id="179676"/>
    <lineage>
        <taxon>Eukaryota</taxon>
        <taxon>Metazoa</taxon>
        <taxon>Ecdysozoa</taxon>
        <taxon>Arthropoda</taxon>
        <taxon>Hexapoda</taxon>
        <taxon>Insecta</taxon>
        <taxon>Pterygota</taxon>
        <taxon>Neoptera</taxon>
        <taxon>Endopterygota</taxon>
        <taxon>Diptera</taxon>
        <taxon>Nematocera</taxon>
        <taxon>Chironomoidea</taxon>
        <taxon>Ceratopogonidae</taxon>
        <taxon>Ceratopogoninae</taxon>
        <taxon>Culicoides</taxon>
        <taxon>Monoculicoides</taxon>
    </lineage>
</organism>
<reference evidence="2" key="1">
    <citation type="submission" date="2018-07" db="EMBL/GenBank/DDBJ databases">
        <authorList>
            <person name="Quirk P.G."/>
            <person name="Krulwich T.A."/>
        </authorList>
    </citation>
    <scope>NUCLEOTIDE SEQUENCE</scope>
</reference>
<dbReference type="AlphaFoldDB" id="A0A336LL98"/>
<accession>A0A336LL98</accession>
<feature type="region of interest" description="Disordered" evidence="1">
    <location>
        <begin position="181"/>
        <end position="200"/>
    </location>
</feature>
<feature type="compositionally biased region" description="Polar residues" evidence="1">
    <location>
        <begin position="72"/>
        <end position="97"/>
    </location>
</feature>